<keyword evidence="1" id="KW-0862">Zinc</keyword>
<dbReference type="OrthoDB" id="3687216at2759"/>
<keyword evidence="1" id="KW-0479">Metal-binding</keyword>
<accession>A0A6A5W515</accession>
<dbReference type="Gene3D" id="3.30.40.10">
    <property type="entry name" value="Zinc/RING finger domain, C3HC4 (zinc finger)"/>
    <property type="match status" value="1"/>
</dbReference>
<proteinExistence type="predicted"/>
<dbReference type="Pfam" id="PF13639">
    <property type="entry name" value="zf-RING_2"/>
    <property type="match status" value="1"/>
</dbReference>
<name>A0A6A5W515_9PLEO</name>
<evidence type="ECO:0000313" key="3">
    <source>
        <dbReference type="EMBL" id="KAF1996953.1"/>
    </source>
</evidence>
<gene>
    <name evidence="3" type="ORF">P154DRAFT_579285</name>
</gene>
<evidence type="ECO:0000313" key="4">
    <source>
        <dbReference type="Proteomes" id="UP000799779"/>
    </source>
</evidence>
<dbReference type="PROSITE" id="PS50089">
    <property type="entry name" value="ZF_RING_2"/>
    <property type="match status" value="1"/>
</dbReference>
<dbReference type="GO" id="GO:0008270">
    <property type="term" value="F:zinc ion binding"/>
    <property type="evidence" value="ECO:0007669"/>
    <property type="project" value="UniProtKB-KW"/>
</dbReference>
<evidence type="ECO:0000259" key="2">
    <source>
        <dbReference type="PROSITE" id="PS50089"/>
    </source>
</evidence>
<dbReference type="SUPFAM" id="SSF57850">
    <property type="entry name" value="RING/U-box"/>
    <property type="match status" value="1"/>
</dbReference>
<dbReference type="InterPro" id="IPR013083">
    <property type="entry name" value="Znf_RING/FYVE/PHD"/>
</dbReference>
<feature type="domain" description="RING-type" evidence="2">
    <location>
        <begin position="323"/>
        <end position="364"/>
    </location>
</feature>
<dbReference type="EMBL" id="ML977618">
    <property type="protein sequence ID" value="KAF1996953.1"/>
    <property type="molecule type" value="Genomic_DNA"/>
</dbReference>
<dbReference type="Proteomes" id="UP000799779">
    <property type="component" value="Unassembled WGS sequence"/>
</dbReference>
<keyword evidence="4" id="KW-1185">Reference proteome</keyword>
<reference evidence="3" key="1">
    <citation type="journal article" date="2020" name="Stud. Mycol.">
        <title>101 Dothideomycetes genomes: a test case for predicting lifestyles and emergence of pathogens.</title>
        <authorList>
            <person name="Haridas S."/>
            <person name="Albert R."/>
            <person name="Binder M."/>
            <person name="Bloem J."/>
            <person name="Labutti K."/>
            <person name="Salamov A."/>
            <person name="Andreopoulos B."/>
            <person name="Baker S."/>
            <person name="Barry K."/>
            <person name="Bills G."/>
            <person name="Bluhm B."/>
            <person name="Cannon C."/>
            <person name="Castanera R."/>
            <person name="Culley D."/>
            <person name="Daum C."/>
            <person name="Ezra D."/>
            <person name="Gonzalez J."/>
            <person name="Henrissat B."/>
            <person name="Kuo A."/>
            <person name="Liang C."/>
            <person name="Lipzen A."/>
            <person name="Lutzoni F."/>
            <person name="Magnuson J."/>
            <person name="Mondo S."/>
            <person name="Nolan M."/>
            <person name="Ohm R."/>
            <person name="Pangilinan J."/>
            <person name="Park H.-J."/>
            <person name="Ramirez L."/>
            <person name="Alfaro M."/>
            <person name="Sun H."/>
            <person name="Tritt A."/>
            <person name="Yoshinaga Y."/>
            <person name="Zwiers L.-H."/>
            <person name="Turgeon B."/>
            <person name="Goodwin S."/>
            <person name="Spatafora J."/>
            <person name="Crous P."/>
            <person name="Grigoriev I."/>
        </authorList>
    </citation>
    <scope>NUCLEOTIDE SEQUENCE</scope>
    <source>
        <strain evidence="3">CBS 123094</strain>
    </source>
</reference>
<dbReference type="AlphaFoldDB" id="A0A6A5W515"/>
<dbReference type="InterPro" id="IPR001841">
    <property type="entry name" value="Znf_RING"/>
</dbReference>
<protein>
    <recommendedName>
        <fullName evidence="2">RING-type domain-containing protein</fullName>
    </recommendedName>
</protein>
<evidence type="ECO:0000256" key="1">
    <source>
        <dbReference type="PROSITE-ProRule" id="PRU00175"/>
    </source>
</evidence>
<organism evidence="3 4">
    <name type="scientific">Amniculicola lignicola CBS 123094</name>
    <dbReference type="NCBI Taxonomy" id="1392246"/>
    <lineage>
        <taxon>Eukaryota</taxon>
        <taxon>Fungi</taxon>
        <taxon>Dikarya</taxon>
        <taxon>Ascomycota</taxon>
        <taxon>Pezizomycotina</taxon>
        <taxon>Dothideomycetes</taxon>
        <taxon>Pleosporomycetidae</taxon>
        <taxon>Pleosporales</taxon>
        <taxon>Amniculicolaceae</taxon>
        <taxon>Amniculicola</taxon>
    </lineage>
</organism>
<sequence length="460" mass="53348">MPDIPNLQFGLCLKPKPIGTEASDSISKRHQFRAVNPILAAIQPLKAQAEAIISRLSNTPVEPYTTLPELGLLEIRDVFPELYNVSGEIERILIAPLNFLDSWAWFTKLCSARKIYSDWDGWGLYDLKNVTPEQQEAFETYVSYKAFGLQLQALLRAMRYRMKARICFALPKDWEDLLFTLHDESLLYLGKEISQRVWCILQRKHPELTIFEEFDVYSLRTQDPAKWRSEGYPELERRAKWTINIERPTLIRCHSILEWRVFEILVEKSTRLRRGFNPLQRTYNIDLIVERLQLRGLHTLKVSDFSDPCTADNKATSFEAVQCFICWGSFEGDDQAVRLRCGHVIGRACLKDYITQSEECPYCRKALIHGIDKLPEACRPHYLDMLKANAAIAELDEQVDTYLVAGPQDTFDAAFGELLLELNRLIKERVMAGWMFGQLVEPYLLPWSDDVEIRESDMWV</sequence>
<keyword evidence="1" id="KW-0863">Zinc-finger</keyword>